<dbReference type="AlphaFoldDB" id="A0A2J6QAI4"/>
<organism evidence="2 3">
    <name type="scientific">Hyaloscypha hepaticicola</name>
    <dbReference type="NCBI Taxonomy" id="2082293"/>
    <lineage>
        <taxon>Eukaryota</taxon>
        <taxon>Fungi</taxon>
        <taxon>Dikarya</taxon>
        <taxon>Ascomycota</taxon>
        <taxon>Pezizomycotina</taxon>
        <taxon>Leotiomycetes</taxon>
        <taxon>Helotiales</taxon>
        <taxon>Hyaloscyphaceae</taxon>
        <taxon>Hyaloscypha</taxon>
    </lineage>
</organism>
<accession>A0A2J6QAI4</accession>
<name>A0A2J6QAI4_9HELO</name>
<dbReference type="EMBL" id="KZ613475">
    <property type="protein sequence ID" value="PMD23255.1"/>
    <property type="molecule type" value="Genomic_DNA"/>
</dbReference>
<evidence type="ECO:0000313" key="2">
    <source>
        <dbReference type="EMBL" id="PMD23255.1"/>
    </source>
</evidence>
<protein>
    <submittedName>
        <fullName evidence="2">Uncharacterized protein</fullName>
    </submittedName>
</protein>
<evidence type="ECO:0000256" key="1">
    <source>
        <dbReference type="SAM" id="MobiDB-lite"/>
    </source>
</evidence>
<feature type="compositionally biased region" description="Low complexity" evidence="1">
    <location>
        <begin position="34"/>
        <end position="45"/>
    </location>
</feature>
<evidence type="ECO:0000313" key="3">
    <source>
        <dbReference type="Proteomes" id="UP000235672"/>
    </source>
</evidence>
<keyword evidence="3" id="KW-1185">Reference proteome</keyword>
<dbReference type="OrthoDB" id="5425892at2759"/>
<sequence>MTTQTTQQPAAGSPNAPSATQAGVPFRSTTHNYADAQAHAEAQAQTIRIPDGRRNSQGEILPSPTESWRPKMNRVQSWNQEDLKRKAYQVEMGECEKGQGTGFTEGGAGTRLV</sequence>
<feature type="compositionally biased region" description="Polar residues" evidence="1">
    <location>
        <begin position="1"/>
        <end position="32"/>
    </location>
</feature>
<gene>
    <name evidence="2" type="ORF">NA56DRAFT_65463</name>
</gene>
<reference evidence="2 3" key="1">
    <citation type="submission" date="2016-05" db="EMBL/GenBank/DDBJ databases">
        <title>A degradative enzymes factory behind the ericoid mycorrhizal symbiosis.</title>
        <authorList>
            <consortium name="DOE Joint Genome Institute"/>
            <person name="Martino E."/>
            <person name="Morin E."/>
            <person name="Grelet G."/>
            <person name="Kuo A."/>
            <person name="Kohler A."/>
            <person name="Daghino S."/>
            <person name="Barry K."/>
            <person name="Choi C."/>
            <person name="Cichocki N."/>
            <person name="Clum A."/>
            <person name="Copeland A."/>
            <person name="Hainaut M."/>
            <person name="Haridas S."/>
            <person name="Labutti K."/>
            <person name="Lindquist E."/>
            <person name="Lipzen A."/>
            <person name="Khouja H.-R."/>
            <person name="Murat C."/>
            <person name="Ohm R."/>
            <person name="Olson A."/>
            <person name="Spatafora J."/>
            <person name="Veneault-Fourrey C."/>
            <person name="Henrissat B."/>
            <person name="Grigoriev I."/>
            <person name="Martin F."/>
            <person name="Perotto S."/>
        </authorList>
    </citation>
    <scope>NUCLEOTIDE SEQUENCE [LARGE SCALE GENOMIC DNA]</scope>
    <source>
        <strain evidence="2 3">UAMH 7357</strain>
    </source>
</reference>
<feature type="region of interest" description="Disordered" evidence="1">
    <location>
        <begin position="1"/>
        <end position="76"/>
    </location>
</feature>
<dbReference type="Proteomes" id="UP000235672">
    <property type="component" value="Unassembled WGS sequence"/>
</dbReference>
<proteinExistence type="predicted"/>